<evidence type="ECO:0000313" key="1">
    <source>
        <dbReference type="EMBL" id="GIH62793.1"/>
    </source>
</evidence>
<organism evidence="1 2">
    <name type="scientific">Microbispora siamensis</name>
    <dbReference type="NCBI Taxonomy" id="564413"/>
    <lineage>
        <taxon>Bacteria</taxon>
        <taxon>Bacillati</taxon>
        <taxon>Actinomycetota</taxon>
        <taxon>Actinomycetes</taxon>
        <taxon>Streptosporangiales</taxon>
        <taxon>Streptosporangiaceae</taxon>
        <taxon>Microbispora</taxon>
    </lineage>
</organism>
<keyword evidence="2" id="KW-1185">Reference proteome</keyword>
<sequence>MRMRQVTVLGSCGAFPEPAASVAAARPAFGGDVLAAEEGLTVEIGDATSVRA</sequence>
<dbReference type="EMBL" id="BOOF01000018">
    <property type="protein sequence ID" value="GIH62793.1"/>
    <property type="molecule type" value="Genomic_DNA"/>
</dbReference>
<accession>A0ABQ4GN23</accession>
<evidence type="ECO:0000313" key="2">
    <source>
        <dbReference type="Proteomes" id="UP000660454"/>
    </source>
</evidence>
<name>A0ABQ4GN23_9ACTN</name>
<protein>
    <submittedName>
        <fullName evidence="1">Uncharacterized protein</fullName>
    </submittedName>
</protein>
<reference evidence="1 2" key="1">
    <citation type="submission" date="2021-01" db="EMBL/GenBank/DDBJ databases">
        <title>Whole genome shotgun sequence of Microbispora siamensis NBRC 104113.</title>
        <authorList>
            <person name="Komaki H."/>
            <person name="Tamura T."/>
        </authorList>
    </citation>
    <scope>NUCLEOTIDE SEQUENCE [LARGE SCALE GENOMIC DNA]</scope>
    <source>
        <strain evidence="1 2">NBRC 104113</strain>
    </source>
</reference>
<gene>
    <name evidence="1" type="ORF">Msi02_36100</name>
</gene>
<comment type="caution">
    <text evidence="1">The sequence shown here is derived from an EMBL/GenBank/DDBJ whole genome shotgun (WGS) entry which is preliminary data.</text>
</comment>
<dbReference type="Proteomes" id="UP000660454">
    <property type="component" value="Unassembled WGS sequence"/>
</dbReference>
<proteinExistence type="predicted"/>